<organism evidence="2 3">
    <name type="scientific">Cotesia congregata</name>
    <name type="common">Parasitoid wasp</name>
    <name type="synonym">Apanteles congregatus</name>
    <dbReference type="NCBI Taxonomy" id="51543"/>
    <lineage>
        <taxon>Eukaryota</taxon>
        <taxon>Metazoa</taxon>
        <taxon>Ecdysozoa</taxon>
        <taxon>Arthropoda</taxon>
        <taxon>Hexapoda</taxon>
        <taxon>Insecta</taxon>
        <taxon>Pterygota</taxon>
        <taxon>Neoptera</taxon>
        <taxon>Endopterygota</taxon>
        <taxon>Hymenoptera</taxon>
        <taxon>Apocrita</taxon>
        <taxon>Ichneumonoidea</taxon>
        <taxon>Braconidae</taxon>
        <taxon>Microgastrinae</taxon>
        <taxon>Cotesia</taxon>
    </lineage>
</organism>
<reference evidence="2" key="1">
    <citation type="submission" date="2021-04" db="EMBL/GenBank/DDBJ databases">
        <authorList>
            <person name="Chebbi M.A.C M."/>
        </authorList>
    </citation>
    <scope>NUCLEOTIDE SEQUENCE</scope>
</reference>
<proteinExistence type="predicted"/>
<evidence type="ECO:0000313" key="2">
    <source>
        <dbReference type="EMBL" id="CAG5108173.1"/>
    </source>
</evidence>
<gene>
    <name evidence="2" type="ORF">HICCMSTLAB_LOCUS13105</name>
</gene>
<dbReference type="Proteomes" id="UP000786811">
    <property type="component" value="Unassembled WGS sequence"/>
</dbReference>
<feature type="region of interest" description="Disordered" evidence="1">
    <location>
        <begin position="88"/>
        <end position="137"/>
    </location>
</feature>
<evidence type="ECO:0000313" key="3">
    <source>
        <dbReference type="Proteomes" id="UP000786811"/>
    </source>
</evidence>
<feature type="compositionally biased region" description="Polar residues" evidence="1">
    <location>
        <begin position="93"/>
        <end position="108"/>
    </location>
</feature>
<name>A0A8J2HTF9_COTCN</name>
<dbReference type="AlphaFoldDB" id="A0A8J2HTF9"/>
<evidence type="ECO:0000256" key="1">
    <source>
        <dbReference type="SAM" id="MobiDB-lite"/>
    </source>
</evidence>
<feature type="compositionally biased region" description="Polar residues" evidence="1">
    <location>
        <begin position="127"/>
        <end position="137"/>
    </location>
</feature>
<dbReference type="EMBL" id="CAJNRD030001124">
    <property type="protein sequence ID" value="CAG5108173.1"/>
    <property type="molecule type" value="Genomic_DNA"/>
</dbReference>
<keyword evidence="3" id="KW-1185">Reference proteome</keyword>
<protein>
    <submittedName>
        <fullName evidence="2">Uncharacterized protein</fullName>
    </submittedName>
</protein>
<accession>A0A8J2HTF9</accession>
<sequence>MESTDVKTIQVKSVCLDENNEFIRVVSSVLYCVIDEDGQESVQFIDENSLITIDCSQSEDVDPENIFIHEQRSEIRSTNFVSSSESLIAAAKSPSNPTTSSRKSTLTTEHPVAGTSKLKKLKKSCESAGSDSNNNLD</sequence>
<comment type="caution">
    <text evidence="2">The sequence shown here is derived from an EMBL/GenBank/DDBJ whole genome shotgun (WGS) entry which is preliminary data.</text>
</comment>